<dbReference type="Proteomes" id="UP001257234">
    <property type="component" value="Unassembled WGS sequence"/>
</dbReference>
<dbReference type="EMBL" id="JAVJIU010000005">
    <property type="protein sequence ID" value="MDR5591850.1"/>
    <property type="molecule type" value="Genomic_DNA"/>
</dbReference>
<evidence type="ECO:0000313" key="2">
    <source>
        <dbReference type="Proteomes" id="UP001257234"/>
    </source>
</evidence>
<gene>
    <name evidence="1" type="ORF">RE431_14495</name>
</gene>
<accession>A0ABU1ETW0</accession>
<dbReference type="SUPFAM" id="SSF49464">
    <property type="entry name" value="Carboxypeptidase regulatory domain-like"/>
    <property type="match status" value="1"/>
</dbReference>
<protein>
    <submittedName>
        <fullName evidence="1">Uncharacterized protein</fullName>
    </submittedName>
</protein>
<name>A0ABU1ETW0_9FLAO</name>
<comment type="caution">
    <text evidence="1">The sequence shown here is derived from an EMBL/GenBank/DDBJ whole genome shotgun (WGS) entry which is preliminary data.</text>
</comment>
<reference evidence="2" key="1">
    <citation type="submission" date="2023-07" db="EMBL/GenBank/DDBJ databases">
        <title>Christiangramia sp. SM2212., a novel bacterium of the family Flavobacteriaceae isolated from the sea sediment.</title>
        <authorList>
            <person name="Wang J."/>
            <person name="Zhang X."/>
        </authorList>
    </citation>
    <scope>NUCLEOTIDE SEQUENCE [LARGE SCALE GENOMIC DNA]</scope>
    <source>
        <strain evidence="2">SM2212</strain>
    </source>
</reference>
<organism evidence="1 2">
    <name type="scientific">Christiangramia sediminicola</name>
    <dbReference type="NCBI Taxonomy" id="3073267"/>
    <lineage>
        <taxon>Bacteria</taxon>
        <taxon>Pseudomonadati</taxon>
        <taxon>Bacteroidota</taxon>
        <taxon>Flavobacteriia</taxon>
        <taxon>Flavobacteriales</taxon>
        <taxon>Flavobacteriaceae</taxon>
        <taxon>Christiangramia</taxon>
    </lineage>
</organism>
<dbReference type="RefSeq" id="WP_309562690.1">
    <property type="nucleotide sequence ID" value="NZ_JAVJIU010000005.1"/>
</dbReference>
<keyword evidence="2" id="KW-1185">Reference proteome</keyword>
<dbReference type="InterPro" id="IPR008969">
    <property type="entry name" value="CarboxyPept-like_regulatory"/>
</dbReference>
<evidence type="ECO:0000313" key="1">
    <source>
        <dbReference type="EMBL" id="MDR5591850.1"/>
    </source>
</evidence>
<proteinExistence type="predicted"/>
<sequence>MTENKTKSSIILILLLIAIIPKIEAQERGIVQGKIIVDSIQMASGVHVINMNAEIGTTTNENGEFRILAKAGDSIYFSSVQFENINHIVKSSEIDTGINVQLIQKFNELAEVQIDDIRLSGVLSEDVTRMPKSIYEKLGMPFPKPRRSSLELAIQSASGNGPLISALNTLNGKKEMLEKAEENNKTRIVVNKGLNLVRKSFFTEQLLLNEKEVLNFLYYCAEKEEYRELVNSKQVLELVEFFKSELDSFKELRELD</sequence>